<comment type="subcellular location">
    <subcellularLocation>
        <location evidence="2">Cytoplasm</location>
    </subcellularLocation>
    <subcellularLocation>
        <location evidence="1">Nucleus</location>
    </subcellularLocation>
</comment>
<dbReference type="PANTHER" id="PTHR31250:SF10">
    <property type="entry name" value="IQ DOMAIN-CONTAINING PROTEIN IQM3"/>
    <property type="match status" value="1"/>
</dbReference>
<comment type="caution">
    <text evidence="6">The sequence shown here is derived from an EMBL/GenBank/DDBJ whole genome shotgun (WGS) entry which is preliminary data.</text>
</comment>
<gene>
    <name evidence="6" type="ORF">RIF29_14538</name>
</gene>
<proteinExistence type="predicted"/>
<accession>A0AAN9IBQ8</accession>
<protein>
    <submittedName>
        <fullName evidence="6">Uncharacterized protein</fullName>
    </submittedName>
</protein>
<evidence type="ECO:0000313" key="7">
    <source>
        <dbReference type="Proteomes" id="UP001372338"/>
    </source>
</evidence>
<organism evidence="6 7">
    <name type="scientific">Crotalaria pallida</name>
    <name type="common">Smooth rattlebox</name>
    <name type="synonym">Crotalaria striata</name>
    <dbReference type="NCBI Taxonomy" id="3830"/>
    <lineage>
        <taxon>Eukaryota</taxon>
        <taxon>Viridiplantae</taxon>
        <taxon>Streptophyta</taxon>
        <taxon>Embryophyta</taxon>
        <taxon>Tracheophyta</taxon>
        <taxon>Spermatophyta</taxon>
        <taxon>Magnoliopsida</taxon>
        <taxon>eudicotyledons</taxon>
        <taxon>Gunneridae</taxon>
        <taxon>Pentapetalae</taxon>
        <taxon>rosids</taxon>
        <taxon>fabids</taxon>
        <taxon>Fabales</taxon>
        <taxon>Fabaceae</taxon>
        <taxon>Papilionoideae</taxon>
        <taxon>50 kb inversion clade</taxon>
        <taxon>genistoids sensu lato</taxon>
        <taxon>core genistoids</taxon>
        <taxon>Crotalarieae</taxon>
        <taxon>Crotalaria</taxon>
    </lineage>
</organism>
<dbReference type="GO" id="GO:0005737">
    <property type="term" value="C:cytoplasm"/>
    <property type="evidence" value="ECO:0007669"/>
    <property type="project" value="UniProtKB-SubCell"/>
</dbReference>
<reference evidence="6 7" key="1">
    <citation type="submission" date="2024-01" db="EMBL/GenBank/DDBJ databases">
        <title>The genomes of 5 underutilized Papilionoideae crops provide insights into root nodulation and disease resistanc.</title>
        <authorList>
            <person name="Yuan L."/>
        </authorList>
    </citation>
    <scope>NUCLEOTIDE SEQUENCE [LARGE SCALE GENOMIC DNA]</scope>
    <source>
        <strain evidence="6">ZHUSHIDOU_FW_LH</strain>
        <tissue evidence="6">Leaf</tissue>
    </source>
</reference>
<dbReference type="GO" id="GO:0005634">
    <property type="term" value="C:nucleus"/>
    <property type="evidence" value="ECO:0007669"/>
    <property type="project" value="UniProtKB-SubCell"/>
</dbReference>
<dbReference type="PANTHER" id="PTHR31250">
    <property type="entry name" value="IQ DOMAIN-CONTAINING PROTEIN IQM3"/>
    <property type="match status" value="1"/>
</dbReference>
<dbReference type="EMBL" id="JAYWIO010000003">
    <property type="protein sequence ID" value="KAK7273487.1"/>
    <property type="molecule type" value="Genomic_DNA"/>
</dbReference>
<dbReference type="CDD" id="cd23767">
    <property type="entry name" value="IQCD"/>
    <property type="match status" value="1"/>
</dbReference>
<evidence type="ECO:0000256" key="3">
    <source>
        <dbReference type="ARBA" id="ARBA00022490"/>
    </source>
</evidence>
<keyword evidence="7" id="KW-1185">Reference proteome</keyword>
<feature type="region of interest" description="Disordered" evidence="5">
    <location>
        <begin position="1"/>
        <end position="22"/>
    </location>
</feature>
<sequence length="101" mass="11758">MEVQTHPLSTLNPSFPYSSDFRTPEYQDQPLNVESHAPPRACPKNNAALRVQKVYRSYRTRRRLADSAVVAEELWWHEIDFVRLNHSTISFFNLPETAASR</sequence>
<evidence type="ECO:0000256" key="1">
    <source>
        <dbReference type="ARBA" id="ARBA00004123"/>
    </source>
</evidence>
<feature type="compositionally biased region" description="Polar residues" evidence="5">
    <location>
        <begin position="1"/>
        <end position="21"/>
    </location>
</feature>
<evidence type="ECO:0000256" key="5">
    <source>
        <dbReference type="SAM" id="MobiDB-lite"/>
    </source>
</evidence>
<keyword evidence="4" id="KW-0539">Nucleus</keyword>
<dbReference type="AlphaFoldDB" id="A0AAN9IBQ8"/>
<evidence type="ECO:0000256" key="4">
    <source>
        <dbReference type="ARBA" id="ARBA00023242"/>
    </source>
</evidence>
<dbReference type="PROSITE" id="PS50096">
    <property type="entry name" value="IQ"/>
    <property type="match status" value="1"/>
</dbReference>
<dbReference type="Proteomes" id="UP001372338">
    <property type="component" value="Unassembled WGS sequence"/>
</dbReference>
<evidence type="ECO:0000256" key="2">
    <source>
        <dbReference type="ARBA" id="ARBA00004496"/>
    </source>
</evidence>
<keyword evidence="3" id="KW-0963">Cytoplasm</keyword>
<evidence type="ECO:0000313" key="6">
    <source>
        <dbReference type="EMBL" id="KAK7273487.1"/>
    </source>
</evidence>
<dbReference type="InterPro" id="IPR044159">
    <property type="entry name" value="IQM"/>
</dbReference>
<name>A0AAN9IBQ8_CROPI</name>